<evidence type="ECO:0000256" key="4">
    <source>
        <dbReference type="ARBA" id="ARBA00023136"/>
    </source>
</evidence>
<proteinExistence type="predicted"/>
<feature type="coiled-coil region" evidence="5">
    <location>
        <begin position="129"/>
        <end position="197"/>
    </location>
</feature>
<name>A0A6J1D707_MOMCH</name>
<keyword evidence="4 6" id="KW-0472">Membrane</keyword>
<dbReference type="AlphaFoldDB" id="A0A6J1D707"/>
<evidence type="ECO:0000256" key="3">
    <source>
        <dbReference type="ARBA" id="ARBA00022989"/>
    </source>
</evidence>
<dbReference type="GeneID" id="111017630"/>
<dbReference type="Proteomes" id="UP000504603">
    <property type="component" value="Unplaced"/>
</dbReference>
<evidence type="ECO:0000256" key="5">
    <source>
        <dbReference type="SAM" id="Coils"/>
    </source>
</evidence>
<accession>A0A6J1D707</accession>
<dbReference type="RefSeq" id="XP_022149137.1">
    <property type="nucleotide sequence ID" value="XM_022293445.1"/>
</dbReference>
<keyword evidence="5" id="KW-0175">Coiled coil</keyword>
<comment type="subcellular location">
    <subcellularLocation>
        <location evidence="1">Membrane</location>
    </subcellularLocation>
</comment>
<feature type="transmembrane region" description="Helical" evidence="6">
    <location>
        <begin position="21"/>
        <end position="45"/>
    </location>
</feature>
<sequence length="295" mass="34703">MDIASRLNKFLKQSSSEFKSWVLVFGCFPRVFVILGLFLLFWMALKVLQFSWHGGDFMQFLCDFREKSANYVRTGFWLKTSVVEVCNSKTMQTCGSRRRNWLKIRSGFLFNKFNLVANSKWGVDADGDVKSEEKDNVVVEDDIQNEEKENDSEDAEFDVIRLRKLVKIERKYKKEALEELEKERMAAATSAEEAMAMIFRLQHEKSAIEIQAKHFSRMMEQRQQYDQDVIECLQRIIMEYELERSLSEQPCSCSSERKQQRTGFGDGMSLFQYDTEFIPEDDVQMNTIDMDLKEM</sequence>
<evidence type="ECO:0000313" key="9">
    <source>
        <dbReference type="RefSeq" id="XP_022149137.1"/>
    </source>
</evidence>
<evidence type="ECO:0000256" key="1">
    <source>
        <dbReference type="ARBA" id="ARBA00004370"/>
    </source>
</evidence>
<dbReference type="GO" id="GO:0080115">
    <property type="term" value="F:myosin XI tail binding"/>
    <property type="evidence" value="ECO:0007669"/>
    <property type="project" value="UniProtKB-ARBA"/>
</dbReference>
<feature type="domain" description="GTD-binding" evidence="7">
    <location>
        <begin position="157"/>
        <end position="254"/>
    </location>
</feature>
<dbReference type="PANTHER" id="PTHR31422">
    <property type="entry name" value="BNAANNG28530D PROTEIN"/>
    <property type="match status" value="1"/>
</dbReference>
<evidence type="ECO:0000256" key="2">
    <source>
        <dbReference type="ARBA" id="ARBA00022692"/>
    </source>
</evidence>
<keyword evidence="8" id="KW-1185">Reference proteome</keyword>
<organism evidence="8 9">
    <name type="scientific">Momordica charantia</name>
    <name type="common">Bitter gourd</name>
    <name type="synonym">Balsam pear</name>
    <dbReference type="NCBI Taxonomy" id="3673"/>
    <lineage>
        <taxon>Eukaryota</taxon>
        <taxon>Viridiplantae</taxon>
        <taxon>Streptophyta</taxon>
        <taxon>Embryophyta</taxon>
        <taxon>Tracheophyta</taxon>
        <taxon>Spermatophyta</taxon>
        <taxon>Magnoliopsida</taxon>
        <taxon>eudicotyledons</taxon>
        <taxon>Gunneridae</taxon>
        <taxon>Pentapetalae</taxon>
        <taxon>rosids</taxon>
        <taxon>fabids</taxon>
        <taxon>Cucurbitales</taxon>
        <taxon>Cucurbitaceae</taxon>
        <taxon>Momordiceae</taxon>
        <taxon>Momordica</taxon>
    </lineage>
</organism>
<dbReference type="PANTHER" id="PTHR31422:SF2">
    <property type="entry name" value="PROTEIN FLOURY 1-LIKE"/>
    <property type="match status" value="1"/>
</dbReference>
<dbReference type="InterPro" id="IPR007656">
    <property type="entry name" value="GTD-bd"/>
</dbReference>
<dbReference type="GO" id="GO:0016020">
    <property type="term" value="C:membrane"/>
    <property type="evidence" value="ECO:0007669"/>
    <property type="project" value="UniProtKB-SubCell"/>
</dbReference>
<keyword evidence="3 6" id="KW-1133">Transmembrane helix</keyword>
<keyword evidence="2 6" id="KW-0812">Transmembrane</keyword>
<evidence type="ECO:0000313" key="8">
    <source>
        <dbReference type="Proteomes" id="UP000504603"/>
    </source>
</evidence>
<reference evidence="9" key="1">
    <citation type="submission" date="2025-08" db="UniProtKB">
        <authorList>
            <consortium name="RefSeq"/>
        </authorList>
    </citation>
    <scope>IDENTIFICATION</scope>
    <source>
        <strain evidence="9">OHB3-1</strain>
    </source>
</reference>
<gene>
    <name evidence="9" type="primary">LOC111017630</name>
</gene>
<dbReference type="KEGG" id="mcha:111017630"/>
<protein>
    <submittedName>
        <fullName evidence="9">Protein FLOURY 1-like</fullName>
    </submittedName>
</protein>
<dbReference type="PROSITE" id="PS51775">
    <property type="entry name" value="GTD_BINDING"/>
    <property type="match status" value="1"/>
</dbReference>
<evidence type="ECO:0000259" key="7">
    <source>
        <dbReference type="PROSITE" id="PS51775"/>
    </source>
</evidence>
<dbReference type="Pfam" id="PF04576">
    <property type="entry name" value="Zein-binding"/>
    <property type="match status" value="1"/>
</dbReference>
<dbReference type="OrthoDB" id="1631410at2759"/>
<evidence type="ECO:0000256" key="6">
    <source>
        <dbReference type="SAM" id="Phobius"/>
    </source>
</evidence>